<dbReference type="Proteomes" id="UP000254103">
    <property type="component" value="Unassembled WGS sequence"/>
</dbReference>
<proteinExistence type="inferred from homology"/>
<dbReference type="SUPFAM" id="SSF47413">
    <property type="entry name" value="lambda repressor-like DNA-binding domains"/>
    <property type="match status" value="1"/>
</dbReference>
<reference evidence="9 10" key="1">
    <citation type="submission" date="2018-06" db="EMBL/GenBank/DDBJ databases">
        <authorList>
            <consortium name="Pathogen Informatics"/>
            <person name="Doyle S."/>
        </authorList>
    </citation>
    <scope>NUCLEOTIDE SEQUENCE [LARGE SCALE GENOMIC DNA]</scope>
    <source>
        <strain evidence="7 10">NCTC5051</strain>
        <strain evidence="6 9">NCTC5052</strain>
        <strain evidence="8 11">NCTC5053</strain>
    </source>
</reference>
<dbReference type="InterPro" id="IPR010982">
    <property type="entry name" value="Lambda_DNA-bd_dom_sf"/>
</dbReference>
<organism evidence="8 11">
    <name type="scientific">Klebsiella pneumoniae</name>
    <dbReference type="NCBI Taxonomy" id="573"/>
    <lineage>
        <taxon>Bacteria</taxon>
        <taxon>Pseudomonadati</taxon>
        <taxon>Pseudomonadota</taxon>
        <taxon>Gammaproteobacteria</taxon>
        <taxon>Enterobacterales</taxon>
        <taxon>Enterobacteriaceae</taxon>
        <taxon>Klebsiella/Raoultella group</taxon>
        <taxon>Klebsiella</taxon>
        <taxon>Klebsiella pneumoniae complex</taxon>
    </lineage>
</organism>
<dbReference type="Proteomes" id="UP000254387">
    <property type="component" value="Unassembled WGS sequence"/>
</dbReference>
<evidence type="ECO:0000313" key="6">
    <source>
        <dbReference type="EMBL" id="STT92474.1"/>
    </source>
</evidence>
<dbReference type="RefSeq" id="WP_016807483.1">
    <property type="nucleotide sequence ID" value="NZ_CAAGVZ010000002.1"/>
</dbReference>
<keyword evidence="3" id="KW-0238">DNA-binding</keyword>
<dbReference type="Gene3D" id="1.10.260.40">
    <property type="entry name" value="lambda repressor-like DNA-binding domains"/>
    <property type="match status" value="1"/>
</dbReference>
<feature type="domain" description="Ner winged helix-turn-helix DNA-binding" evidence="5">
    <location>
        <begin position="10"/>
        <end position="75"/>
    </location>
</feature>
<evidence type="ECO:0000313" key="7">
    <source>
        <dbReference type="EMBL" id="STU51465.1"/>
    </source>
</evidence>
<gene>
    <name evidence="7" type="ORF">NCTC5051_03050</name>
    <name evidence="6" type="ORF">NCTC5052_00850</name>
    <name evidence="8" type="ORF">NCTC5053_00412</name>
</gene>
<evidence type="ECO:0000256" key="3">
    <source>
        <dbReference type="ARBA" id="ARBA00023125"/>
    </source>
</evidence>
<evidence type="ECO:0000259" key="5">
    <source>
        <dbReference type="Pfam" id="PF13693"/>
    </source>
</evidence>
<keyword evidence="4" id="KW-0804">Transcription</keyword>
<dbReference type="Pfam" id="PF13693">
    <property type="entry name" value="HTH_35"/>
    <property type="match status" value="1"/>
</dbReference>
<dbReference type="GO" id="GO:0003677">
    <property type="term" value="F:DNA binding"/>
    <property type="evidence" value="ECO:0007669"/>
    <property type="project" value="UniProtKB-KW"/>
</dbReference>
<dbReference type="EMBL" id="UGMN01000004">
    <property type="protein sequence ID" value="STU82286.1"/>
    <property type="molecule type" value="Genomic_DNA"/>
</dbReference>
<evidence type="ECO:0000256" key="2">
    <source>
        <dbReference type="ARBA" id="ARBA00023015"/>
    </source>
</evidence>
<evidence type="ECO:0000313" key="11">
    <source>
        <dbReference type="Proteomes" id="UP000254387"/>
    </source>
</evidence>
<dbReference type="EMBL" id="UGLU01000001">
    <property type="protein sequence ID" value="STU51465.1"/>
    <property type="molecule type" value="Genomic_DNA"/>
</dbReference>
<dbReference type="EMBL" id="UGLJ01000002">
    <property type="protein sequence ID" value="STT92474.1"/>
    <property type="molecule type" value="Genomic_DNA"/>
</dbReference>
<name>A0A377ZRG7_KLEPN</name>
<evidence type="ECO:0000313" key="9">
    <source>
        <dbReference type="Proteomes" id="UP000254103"/>
    </source>
</evidence>
<sequence length="82" mass="9287">MSRNEDLNADWHPETIKAEIHKRGLSLRTLSLQAGYSKDSLKSVLRTPCKPYQQIVADALGVSPEIIWPSRYRTSSYVNKAV</sequence>
<dbReference type="Proteomes" id="UP000254141">
    <property type="component" value="Unassembled WGS sequence"/>
</dbReference>
<evidence type="ECO:0000256" key="4">
    <source>
        <dbReference type="ARBA" id="ARBA00023163"/>
    </source>
</evidence>
<dbReference type="InterPro" id="IPR038722">
    <property type="entry name" value="Ner_HTH_dom"/>
</dbReference>
<comment type="similarity">
    <text evidence="1">Belongs to the ner transcriptional regulatory family.</text>
</comment>
<evidence type="ECO:0000313" key="8">
    <source>
        <dbReference type="EMBL" id="STU82286.1"/>
    </source>
</evidence>
<accession>A0A377ZRG7</accession>
<keyword evidence="2" id="KW-0805">Transcription regulation</keyword>
<evidence type="ECO:0000256" key="1">
    <source>
        <dbReference type="ARBA" id="ARBA00006157"/>
    </source>
</evidence>
<protein>
    <submittedName>
        <fullName evidence="8">Sugar fermentation stimulation protein B</fullName>
    </submittedName>
</protein>
<evidence type="ECO:0000313" key="10">
    <source>
        <dbReference type="Proteomes" id="UP000254141"/>
    </source>
</evidence>
<dbReference type="AlphaFoldDB" id="A0A377ZRG7"/>